<dbReference type="Pfam" id="PF14223">
    <property type="entry name" value="Retrotran_gag_2"/>
    <property type="match status" value="1"/>
</dbReference>
<evidence type="ECO:0000313" key="2">
    <source>
        <dbReference type="Proteomes" id="UP000194236"/>
    </source>
</evidence>
<comment type="caution">
    <text evidence="1">The sequence shown here is derived from an EMBL/GenBank/DDBJ whole genome shotgun (WGS) entry which is preliminary data.</text>
</comment>
<dbReference type="EMBL" id="MUJZ01031678">
    <property type="protein sequence ID" value="OTF77621.1"/>
    <property type="molecule type" value="Genomic_DNA"/>
</dbReference>
<evidence type="ECO:0000313" key="1">
    <source>
        <dbReference type="EMBL" id="OTF77621.1"/>
    </source>
</evidence>
<organism evidence="1 2">
    <name type="scientific">Euroglyphus maynei</name>
    <name type="common">Mayne's house dust mite</name>
    <dbReference type="NCBI Taxonomy" id="6958"/>
    <lineage>
        <taxon>Eukaryota</taxon>
        <taxon>Metazoa</taxon>
        <taxon>Ecdysozoa</taxon>
        <taxon>Arthropoda</taxon>
        <taxon>Chelicerata</taxon>
        <taxon>Arachnida</taxon>
        <taxon>Acari</taxon>
        <taxon>Acariformes</taxon>
        <taxon>Sarcoptiformes</taxon>
        <taxon>Astigmata</taxon>
        <taxon>Psoroptidia</taxon>
        <taxon>Analgoidea</taxon>
        <taxon>Pyroglyphidae</taxon>
        <taxon>Pyroglyphinae</taxon>
        <taxon>Euroglyphus</taxon>
    </lineage>
</organism>
<gene>
    <name evidence="1" type="ORF">BLA29_003066</name>
</gene>
<accession>A0A1Y3B9S1</accession>
<dbReference type="OrthoDB" id="6512847at2759"/>
<protein>
    <submittedName>
        <fullName evidence="1">Uncharacterized protein</fullName>
    </submittedName>
</protein>
<dbReference type="AlphaFoldDB" id="A0A1Y3B9S1"/>
<proteinExistence type="predicted"/>
<name>A0A1Y3B9S1_EURMA</name>
<feature type="non-terminal residue" evidence="1">
    <location>
        <position position="204"/>
    </location>
</feature>
<dbReference type="Proteomes" id="UP000194236">
    <property type="component" value="Unassembled WGS sequence"/>
</dbReference>
<reference evidence="1 2" key="1">
    <citation type="submission" date="2017-03" db="EMBL/GenBank/DDBJ databases">
        <title>Genome Survey of Euroglyphus maynei.</title>
        <authorList>
            <person name="Arlian L.G."/>
            <person name="Morgan M.S."/>
            <person name="Rider S.D."/>
        </authorList>
    </citation>
    <scope>NUCLEOTIDE SEQUENCE [LARGE SCALE GENOMIC DNA]</scope>
    <source>
        <strain evidence="1">Arlian Lab</strain>
        <tissue evidence="1">Whole body</tissue>
    </source>
</reference>
<sequence>MEKDSIVKVMKLGDVTYRQWYDTLIDVLEALNLDEFIRGFKYERTESDTAITSDEKKRIAKVRNIIKQSVSKDDLEGLMDCKNPKEMIDELERKYRGPGAKSAWELLKDLDSIKFDGSIQRLFSRLRQLYAAFNDKGIKMPHHIINSKVRSVLPSEYSDVCKMLDLYNGGRKESEYMTDKQFESELLRVDRERNQSLANKPSAS</sequence>
<keyword evidence="2" id="KW-1185">Reference proteome</keyword>